<proteinExistence type="predicted"/>
<keyword evidence="3" id="KW-1185">Reference proteome</keyword>
<gene>
    <name evidence="2" type="primary">jg12755</name>
    <name evidence="2" type="ORF">PAEG_LOCUS21698</name>
</gene>
<feature type="region of interest" description="Disordered" evidence="1">
    <location>
        <begin position="155"/>
        <end position="185"/>
    </location>
</feature>
<dbReference type="OrthoDB" id="7248138at2759"/>
<organism evidence="2 3">
    <name type="scientific">Pararge aegeria aegeria</name>
    <dbReference type="NCBI Taxonomy" id="348720"/>
    <lineage>
        <taxon>Eukaryota</taxon>
        <taxon>Metazoa</taxon>
        <taxon>Ecdysozoa</taxon>
        <taxon>Arthropoda</taxon>
        <taxon>Hexapoda</taxon>
        <taxon>Insecta</taxon>
        <taxon>Pterygota</taxon>
        <taxon>Neoptera</taxon>
        <taxon>Endopterygota</taxon>
        <taxon>Lepidoptera</taxon>
        <taxon>Glossata</taxon>
        <taxon>Ditrysia</taxon>
        <taxon>Papilionoidea</taxon>
        <taxon>Nymphalidae</taxon>
        <taxon>Satyrinae</taxon>
        <taxon>Satyrini</taxon>
        <taxon>Parargina</taxon>
        <taxon>Pararge</taxon>
    </lineage>
</organism>
<dbReference type="Proteomes" id="UP000838756">
    <property type="component" value="Unassembled WGS sequence"/>
</dbReference>
<accession>A0A8S4S7B9</accession>
<evidence type="ECO:0000256" key="1">
    <source>
        <dbReference type="SAM" id="MobiDB-lite"/>
    </source>
</evidence>
<sequence length="209" mass="23386">MESENRTLARHKHDEENWRRRCGCLRTSDKLKQIIDCFPPPPPPTPEYPKGTSALGNTCISAFCTNVHHCSTLQPPAHNKVVKLIKETHEELEPDKTLKKVSNQNVFTEDEIPDFLRNPDVGFIYGHGGVWIHRPIGPPIPTSAEAEVRVSQETPLETSDRYFPGAQNPLFGGASSSLRPDPPVTLSKPIRLPATYIPNPHNVHVQPKK</sequence>
<name>A0A8S4S7B9_9NEOP</name>
<dbReference type="EMBL" id="CAKXAJ010025968">
    <property type="protein sequence ID" value="CAH2248068.1"/>
    <property type="molecule type" value="Genomic_DNA"/>
</dbReference>
<reference evidence="2" key="1">
    <citation type="submission" date="2022-03" db="EMBL/GenBank/DDBJ databases">
        <authorList>
            <person name="Lindestad O."/>
        </authorList>
    </citation>
    <scope>NUCLEOTIDE SEQUENCE</scope>
</reference>
<evidence type="ECO:0000313" key="3">
    <source>
        <dbReference type="Proteomes" id="UP000838756"/>
    </source>
</evidence>
<protein>
    <submittedName>
        <fullName evidence="2">Jg12755 protein</fullName>
    </submittedName>
</protein>
<dbReference type="AlphaFoldDB" id="A0A8S4S7B9"/>
<evidence type="ECO:0000313" key="2">
    <source>
        <dbReference type="EMBL" id="CAH2248068.1"/>
    </source>
</evidence>
<comment type="caution">
    <text evidence="2">The sequence shown here is derived from an EMBL/GenBank/DDBJ whole genome shotgun (WGS) entry which is preliminary data.</text>
</comment>